<dbReference type="AlphaFoldDB" id="A0A0F9P8U9"/>
<organism evidence="1">
    <name type="scientific">marine sediment metagenome</name>
    <dbReference type="NCBI Taxonomy" id="412755"/>
    <lineage>
        <taxon>unclassified sequences</taxon>
        <taxon>metagenomes</taxon>
        <taxon>ecological metagenomes</taxon>
    </lineage>
</organism>
<accession>A0A0F9P8U9</accession>
<reference evidence="1" key="1">
    <citation type="journal article" date="2015" name="Nature">
        <title>Complex archaea that bridge the gap between prokaryotes and eukaryotes.</title>
        <authorList>
            <person name="Spang A."/>
            <person name="Saw J.H."/>
            <person name="Jorgensen S.L."/>
            <person name="Zaremba-Niedzwiedzka K."/>
            <person name="Martijn J."/>
            <person name="Lind A.E."/>
            <person name="van Eijk R."/>
            <person name="Schleper C."/>
            <person name="Guy L."/>
            <person name="Ettema T.J."/>
        </authorList>
    </citation>
    <scope>NUCLEOTIDE SEQUENCE</scope>
</reference>
<comment type="caution">
    <text evidence="1">The sequence shown here is derived from an EMBL/GenBank/DDBJ whole genome shotgun (WGS) entry which is preliminary data.</text>
</comment>
<protein>
    <submittedName>
        <fullName evidence="1">Uncharacterized protein</fullName>
    </submittedName>
</protein>
<gene>
    <name evidence="1" type="ORF">LCGC14_0873910</name>
</gene>
<sequence>MNDLKDIPGFAKYFRVVSPSEISINKENIFYRDKYNDIINYIKTMITFHENNSLIEYFRPKGAI</sequence>
<name>A0A0F9P8U9_9ZZZZ</name>
<feature type="non-terminal residue" evidence="1">
    <location>
        <position position="64"/>
    </location>
</feature>
<dbReference type="EMBL" id="LAZR01002712">
    <property type="protein sequence ID" value="KKN26529.1"/>
    <property type="molecule type" value="Genomic_DNA"/>
</dbReference>
<proteinExistence type="predicted"/>
<evidence type="ECO:0000313" key="1">
    <source>
        <dbReference type="EMBL" id="KKN26529.1"/>
    </source>
</evidence>